<comment type="similarity">
    <text evidence="1">Belongs to the S-100 family.</text>
</comment>
<organism evidence="4 5">
    <name type="scientific">Octodon degus</name>
    <name type="common">Degu</name>
    <name type="synonym">Sciurus degus</name>
    <dbReference type="NCBI Taxonomy" id="10160"/>
    <lineage>
        <taxon>Eukaryota</taxon>
        <taxon>Metazoa</taxon>
        <taxon>Chordata</taxon>
        <taxon>Craniata</taxon>
        <taxon>Vertebrata</taxon>
        <taxon>Euteleostomi</taxon>
        <taxon>Mammalia</taxon>
        <taxon>Eutheria</taxon>
        <taxon>Euarchontoglires</taxon>
        <taxon>Glires</taxon>
        <taxon>Rodentia</taxon>
        <taxon>Hystricomorpha</taxon>
        <taxon>Octodontidae</taxon>
        <taxon>Octodon</taxon>
    </lineage>
</organism>
<dbReference type="OrthoDB" id="9362863at2759"/>
<dbReference type="FunCoup" id="A0A6P6DM67">
    <property type="interactions" value="37"/>
</dbReference>
<dbReference type="GeneID" id="101580312"/>
<dbReference type="RefSeq" id="XP_023560763.1">
    <property type="nucleotide sequence ID" value="XM_023704995.1"/>
</dbReference>
<dbReference type="Gene3D" id="1.10.238.10">
    <property type="entry name" value="EF-hand"/>
    <property type="match status" value="1"/>
</dbReference>
<feature type="compositionally biased region" description="Polar residues" evidence="2">
    <location>
        <begin position="1"/>
        <end position="10"/>
    </location>
</feature>
<dbReference type="GO" id="GO:0046914">
    <property type="term" value="F:transition metal ion binding"/>
    <property type="evidence" value="ECO:0007669"/>
    <property type="project" value="InterPro"/>
</dbReference>
<dbReference type="InterPro" id="IPR011992">
    <property type="entry name" value="EF-hand-dom_pair"/>
</dbReference>
<dbReference type="InParanoid" id="A0A6P6DM67"/>
<accession>A0A6P6DM67</accession>
<feature type="region of interest" description="Disordered" evidence="2">
    <location>
        <begin position="1"/>
        <end position="41"/>
    </location>
</feature>
<keyword evidence="4" id="KW-1185">Reference proteome</keyword>
<dbReference type="PANTHER" id="PTHR11639:SF134">
    <property type="entry name" value="PROTEIN S100-A1-RELATED"/>
    <property type="match status" value="1"/>
</dbReference>
<evidence type="ECO:0000313" key="5">
    <source>
        <dbReference type="RefSeq" id="XP_023560763.1"/>
    </source>
</evidence>
<dbReference type="AlphaFoldDB" id="A0A6P6DM67"/>
<evidence type="ECO:0000256" key="2">
    <source>
        <dbReference type="SAM" id="MobiDB-lite"/>
    </source>
</evidence>
<evidence type="ECO:0000313" key="4">
    <source>
        <dbReference type="Proteomes" id="UP000515203"/>
    </source>
</evidence>
<dbReference type="GO" id="GO:0048306">
    <property type="term" value="F:calcium-dependent protein binding"/>
    <property type="evidence" value="ECO:0007669"/>
    <property type="project" value="TreeGrafter"/>
</dbReference>
<name>A0A6P6DM67_OCTDE</name>
<evidence type="ECO:0000259" key="3">
    <source>
        <dbReference type="SMART" id="SM01394"/>
    </source>
</evidence>
<gene>
    <name evidence="5" type="primary">Sntn</name>
</gene>
<dbReference type="CDD" id="cd00213">
    <property type="entry name" value="S-100"/>
    <property type="match status" value="1"/>
</dbReference>
<dbReference type="CTD" id="132203"/>
<evidence type="ECO:0000256" key="1">
    <source>
        <dbReference type="ARBA" id="ARBA00007323"/>
    </source>
</evidence>
<sequence length="147" mass="15593">MGGCTLSTQDHAAPSEGGPGSPVAPTSAAAPGKMPRSTSIPKQLASIKALKKSSDLEKAIATAALVFRNSSDPDGKLGRAAAKTLLQAQFQNFTQGQESKSSYREVLSELDEHAENKLDFEDFMILVLSIAVTSDLLQDIWSVRSTN</sequence>
<dbReference type="SMART" id="SM01394">
    <property type="entry name" value="S_100"/>
    <property type="match status" value="1"/>
</dbReference>
<dbReference type="SUPFAM" id="SSF47473">
    <property type="entry name" value="EF-hand"/>
    <property type="match status" value="1"/>
</dbReference>
<feature type="domain" description="S100/CaBP-9k-type calcium binding subdomain" evidence="3">
    <location>
        <begin position="56"/>
        <end position="95"/>
    </location>
</feature>
<dbReference type="Proteomes" id="UP000515203">
    <property type="component" value="Unplaced"/>
</dbReference>
<dbReference type="PANTHER" id="PTHR11639">
    <property type="entry name" value="S100 CALCIUM-BINDING PROTEIN"/>
    <property type="match status" value="1"/>
</dbReference>
<dbReference type="GO" id="GO:0005509">
    <property type="term" value="F:calcium ion binding"/>
    <property type="evidence" value="ECO:0007669"/>
    <property type="project" value="TreeGrafter"/>
</dbReference>
<protein>
    <submittedName>
        <fullName evidence="5">Sentan</fullName>
    </submittedName>
</protein>
<dbReference type="InterPro" id="IPR034325">
    <property type="entry name" value="S-100_dom"/>
</dbReference>
<proteinExistence type="inferred from homology"/>
<reference evidence="5" key="1">
    <citation type="submission" date="2025-08" db="UniProtKB">
        <authorList>
            <consortium name="RefSeq"/>
        </authorList>
    </citation>
    <scope>IDENTIFICATION</scope>
</reference>
<dbReference type="InterPro" id="IPR013787">
    <property type="entry name" value="S100_Ca-bd_sub"/>
</dbReference>